<reference evidence="6 7" key="1">
    <citation type="submission" date="2023-07" db="EMBL/GenBank/DDBJ databases">
        <title>Genomic Encyclopedia of Type Strains, Phase IV (KMG-IV): sequencing the most valuable type-strain genomes for metagenomic binning, comparative biology and taxonomic classification.</title>
        <authorList>
            <person name="Goeker M."/>
        </authorList>
    </citation>
    <scope>NUCLEOTIDE SEQUENCE [LARGE SCALE GENOMIC DNA]</scope>
    <source>
        <strain evidence="6 7">DSM 12751</strain>
    </source>
</reference>
<accession>A0ABT9VW88</accession>
<feature type="compositionally biased region" description="Low complexity" evidence="4">
    <location>
        <begin position="28"/>
        <end position="52"/>
    </location>
</feature>
<evidence type="ECO:0000256" key="3">
    <source>
        <dbReference type="ARBA" id="ARBA00022729"/>
    </source>
</evidence>
<evidence type="ECO:0000256" key="2">
    <source>
        <dbReference type="ARBA" id="ARBA00022496"/>
    </source>
</evidence>
<feature type="signal peptide" evidence="5">
    <location>
        <begin position="1"/>
        <end position="22"/>
    </location>
</feature>
<evidence type="ECO:0000256" key="4">
    <source>
        <dbReference type="SAM" id="MobiDB-lite"/>
    </source>
</evidence>
<dbReference type="Proteomes" id="UP001235840">
    <property type="component" value="Unassembled WGS sequence"/>
</dbReference>
<keyword evidence="2" id="KW-0406">Ion transport</keyword>
<comment type="caution">
    <text evidence="6">The sequence shown here is derived from an EMBL/GenBank/DDBJ whole genome shotgun (WGS) entry which is preliminary data.</text>
</comment>
<organism evidence="6 7">
    <name type="scientific">Caldalkalibacillus horti</name>
    <dbReference type="NCBI Taxonomy" id="77523"/>
    <lineage>
        <taxon>Bacteria</taxon>
        <taxon>Bacillati</taxon>
        <taxon>Bacillota</taxon>
        <taxon>Bacilli</taxon>
        <taxon>Bacillales</taxon>
        <taxon>Bacillaceae</taxon>
        <taxon>Caldalkalibacillus</taxon>
    </lineage>
</organism>
<gene>
    <name evidence="6" type="ORF">J2S11_001156</name>
</gene>
<evidence type="ECO:0000313" key="7">
    <source>
        <dbReference type="Proteomes" id="UP001235840"/>
    </source>
</evidence>
<dbReference type="Pfam" id="PF13343">
    <property type="entry name" value="SBP_bac_6"/>
    <property type="match status" value="1"/>
</dbReference>
<dbReference type="PANTHER" id="PTHR30006">
    <property type="entry name" value="THIAMINE-BINDING PERIPLASMIC PROTEIN-RELATED"/>
    <property type="match status" value="1"/>
</dbReference>
<dbReference type="EMBL" id="JAUSTY010000004">
    <property type="protein sequence ID" value="MDQ0165256.1"/>
    <property type="molecule type" value="Genomic_DNA"/>
</dbReference>
<name>A0ABT9VW88_9BACI</name>
<keyword evidence="2" id="KW-0408">Iron</keyword>
<dbReference type="PIRSF" id="PIRSF002825">
    <property type="entry name" value="CfbpA"/>
    <property type="match status" value="1"/>
</dbReference>
<dbReference type="PROSITE" id="PS51257">
    <property type="entry name" value="PROKAR_LIPOPROTEIN"/>
    <property type="match status" value="1"/>
</dbReference>
<evidence type="ECO:0000256" key="5">
    <source>
        <dbReference type="SAM" id="SignalP"/>
    </source>
</evidence>
<feature type="region of interest" description="Disordered" evidence="4">
    <location>
        <begin position="28"/>
        <end position="55"/>
    </location>
</feature>
<proteinExistence type="inferred from homology"/>
<keyword evidence="7" id="KW-1185">Reference proteome</keyword>
<keyword evidence="2" id="KW-0813">Transport</keyword>
<dbReference type="SUPFAM" id="SSF53850">
    <property type="entry name" value="Periplasmic binding protein-like II"/>
    <property type="match status" value="1"/>
</dbReference>
<evidence type="ECO:0000256" key="1">
    <source>
        <dbReference type="ARBA" id="ARBA00008520"/>
    </source>
</evidence>
<dbReference type="Gene3D" id="3.40.190.10">
    <property type="entry name" value="Periplasmic binding protein-like II"/>
    <property type="match status" value="2"/>
</dbReference>
<keyword evidence="3 5" id="KW-0732">Signal</keyword>
<protein>
    <submittedName>
        <fullName evidence="6">Iron(III) transport system substrate-binding protein</fullName>
    </submittedName>
</protein>
<dbReference type="InterPro" id="IPR026045">
    <property type="entry name" value="Ferric-bd"/>
</dbReference>
<feature type="chain" id="PRO_5045959747" evidence="5">
    <location>
        <begin position="23"/>
        <end position="376"/>
    </location>
</feature>
<evidence type="ECO:0000313" key="6">
    <source>
        <dbReference type="EMBL" id="MDQ0165256.1"/>
    </source>
</evidence>
<comment type="similarity">
    <text evidence="1">Belongs to the bacterial solute-binding protein 1 family.</text>
</comment>
<dbReference type="PANTHER" id="PTHR30006:SF15">
    <property type="entry name" value="IRON-UTILIZATION PERIPLASMIC PROTEIN"/>
    <property type="match status" value="1"/>
</dbReference>
<dbReference type="CDD" id="cd13542">
    <property type="entry name" value="PBP2_FutA1_ilke"/>
    <property type="match status" value="1"/>
</dbReference>
<keyword evidence="2" id="KW-0410">Iron transport</keyword>
<sequence>MKNQRKLVFLALFVVAIFTMLAGCGTTSDGETTGTQQGDSQGTETESPSEASGEAEVEEAGEVNLYSARHYDIDAELYGMFEEQTGIKVNVVEGDAPELIERMKREGASTPADLFITVDGGILNTAKVADILQPIESDVIDAQVPADLRDVDSHWVGLSTRARVLVYAKDRVDPSELSTYEDLATEKWQGRVLARSSSNLYNLSLIASLVAINGEEETQEWANGIAANLARDPEGGDRDQAKAVVAGAGDVAIMNTYYIGRMTVSDDAEEVKVAESVGIFFPNQETTGTHINLSGVGLSKYSQNKENAIKLIEFLTDVEAQSIISQANFEYPVNTDAEWPEILESWGTFEHQKIDFAAYGENNPKAVEIANKAGWK</sequence>